<comment type="caution">
    <text evidence="7">The sequence shown here is derived from an EMBL/GenBank/DDBJ whole genome shotgun (WGS) entry which is preliminary data.</text>
</comment>
<dbReference type="CDD" id="cd00167">
    <property type="entry name" value="SANT"/>
    <property type="match status" value="2"/>
</dbReference>
<reference evidence="7 8" key="1">
    <citation type="submission" date="2024-04" db="EMBL/GenBank/DDBJ databases">
        <title>Tritrichomonas musculus Genome.</title>
        <authorList>
            <person name="Alves-Ferreira E."/>
            <person name="Grigg M."/>
            <person name="Lorenzi H."/>
            <person name="Galac M."/>
        </authorList>
    </citation>
    <scope>NUCLEOTIDE SEQUENCE [LARGE SCALE GENOMIC DNA]</scope>
    <source>
        <strain evidence="7 8">EAF2021</strain>
    </source>
</reference>
<keyword evidence="1" id="KW-0805">Transcription regulation</keyword>
<evidence type="ECO:0000313" key="8">
    <source>
        <dbReference type="Proteomes" id="UP001470230"/>
    </source>
</evidence>
<evidence type="ECO:0000313" key="7">
    <source>
        <dbReference type="EMBL" id="KAK8871812.1"/>
    </source>
</evidence>
<dbReference type="InterPro" id="IPR001005">
    <property type="entry name" value="SANT/Myb"/>
</dbReference>
<dbReference type="InterPro" id="IPR017930">
    <property type="entry name" value="Myb_dom"/>
</dbReference>
<dbReference type="EMBL" id="JAPFFF010000013">
    <property type="protein sequence ID" value="KAK8871812.1"/>
    <property type="molecule type" value="Genomic_DNA"/>
</dbReference>
<feature type="domain" description="HTH myb-type" evidence="6">
    <location>
        <begin position="27"/>
        <end position="86"/>
    </location>
</feature>
<dbReference type="SMART" id="SM00717">
    <property type="entry name" value="SANT"/>
    <property type="match status" value="2"/>
</dbReference>
<feature type="domain" description="HTH myb-type" evidence="6">
    <location>
        <begin position="91"/>
        <end position="137"/>
    </location>
</feature>
<name>A0ABR2J1N1_9EUKA</name>
<evidence type="ECO:0000256" key="2">
    <source>
        <dbReference type="ARBA" id="ARBA00023125"/>
    </source>
</evidence>
<protein>
    <recommendedName>
        <fullName evidence="9">Myb-like DNA-binding domain containing protein</fullName>
    </recommendedName>
</protein>
<dbReference type="InterPro" id="IPR009057">
    <property type="entry name" value="Homeodomain-like_sf"/>
</dbReference>
<accession>A0ABR2J1N1</accession>
<dbReference type="PANTHER" id="PTHR46621">
    <property type="entry name" value="SNRNA-ACTIVATING PROTEIN COMPLEX SUBUNIT 4"/>
    <property type="match status" value="1"/>
</dbReference>
<dbReference type="InterPro" id="IPR051575">
    <property type="entry name" value="Myb-like_DNA-bd"/>
</dbReference>
<evidence type="ECO:0008006" key="9">
    <source>
        <dbReference type="Google" id="ProtNLM"/>
    </source>
</evidence>
<dbReference type="Gene3D" id="1.10.10.60">
    <property type="entry name" value="Homeodomain-like"/>
    <property type="match status" value="2"/>
</dbReference>
<proteinExistence type="predicted"/>
<dbReference type="Pfam" id="PF00249">
    <property type="entry name" value="Myb_DNA-binding"/>
    <property type="match status" value="2"/>
</dbReference>
<keyword evidence="4" id="KW-0539">Nucleus</keyword>
<keyword evidence="2" id="KW-0238">DNA-binding</keyword>
<organism evidence="7 8">
    <name type="scientific">Tritrichomonas musculus</name>
    <dbReference type="NCBI Taxonomy" id="1915356"/>
    <lineage>
        <taxon>Eukaryota</taxon>
        <taxon>Metamonada</taxon>
        <taxon>Parabasalia</taxon>
        <taxon>Tritrichomonadida</taxon>
        <taxon>Tritrichomonadidae</taxon>
        <taxon>Tritrichomonas</taxon>
    </lineage>
</organism>
<evidence type="ECO:0000259" key="5">
    <source>
        <dbReference type="PROSITE" id="PS50090"/>
    </source>
</evidence>
<evidence type="ECO:0000256" key="4">
    <source>
        <dbReference type="ARBA" id="ARBA00023242"/>
    </source>
</evidence>
<sequence length="227" mass="27251">MIDHPKKTNPSDNALNNPFLLCSKLISKKLRKNPFSVEEDKLILKLVKTIGENKWVDISKCMRKKHYNRNSRQCRDRYFHYLNPNINRLMWSSEEDELLLEKVENEGKRWKRFESFFPGRTEVSLRNRYNLLIRKKDKNEKKKEKKTEKKDIIMSDSFTFLDSYYAGIRGRYLRKRFTNTTKSNENPSYQNDDIFNYFDDEQLNDDNDLSVLSLLDDANDFDNACFI</sequence>
<keyword evidence="3" id="KW-0804">Transcription</keyword>
<feature type="domain" description="Myb-like" evidence="5">
    <location>
        <begin position="83"/>
        <end position="133"/>
    </location>
</feature>
<dbReference type="Proteomes" id="UP001470230">
    <property type="component" value="Unassembled WGS sequence"/>
</dbReference>
<feature type="domain" description="Myb-like" evidence="5">
    <location>
        <begin position="27"/>
        <end position="82"/>
    </location>
</feature>
<keyword evidence="8" id="KW-1185">Reference proteome</keyword>
<evidence type="ECO:0000256" key="1">
    <source>
        <dbReference type="ARBA" id="ARBA00023015"/>
    </source>
</evidence>
<dbReference type="PROSITE" id="PS50090">
    <property type="entry name" value="MYB_LIKE"/>
    <property type="match status" value="2"/>
</dbReference>
<dbReference type="SUPFAM" id="SSF46689">
    <property type="entry name" value="Homeodomain-like"/>
    <property type="match status" value="1"/>
</dbReference>
<dbReference type="PANTHER" id="PTHR46621:SF1">
    <property type="entry name" value="SNRNA-ACTIVATING PROTEIN COMPLEX SUBUNIT 4"/>
    <property type="match status" value="1"/>
</dbReference>
<gene>
    <name evidence="7" type="ORF">M9Y10_007555</name>
</gene>
<evidence type="ECO:0000256" key="3">
    <source>
        <dbReference type="ARBA" id="ARBA00023163"/>
    </source>
</evidence>
<dbReference type="PROSITE" id="PS51294">
    <property type="entry name" value="HTH_MYB"/>
    <property type="match status" value="2"/>
</dbReference>
<evidence type="ECO:0000259" key="6">
    <source>
        <dbReference type="PROSITE" id="PS51294"/>
    </source>
</evidence>